<proteinExistence type="predicted"/>
<gene>
    <name evidence="1" type="ORF">UV09_C0001G0070</name>
</gene>
<name>A0A0G1CEG5_9BACT</name>
<dbReference type="Proteomes" id="UP000034320">
    <property type="component" value="Unassembled WGS sequence"/>
</dbReference>
<dbReference type="AlphaFoldDB" id="A0A0G1CEG5"/>
<dbReference type="EMBL" id="LCDD01000001">
    <property type="protein sequence ID" value="KKS48038.1"/>
    <property type="molecule type" value="Genomic_DNA"/>
</dbReference>
<sequence>MFVYEGIFPALSFFSRHKQKDKFPKFKLNGYLWSLRDY</sequence>
<evidence type="ECO:0000313" key="2">
    <source>
        <dbReference type="Proteomes" id="UP000034320"/>
    </source>
</evidence>
<organism evidence="1 2">
    <name type="scientific">Candidatus Gottesmanbacteria bacterium GW2011_GWA2_42_18</name>
    <dbReference type="NCBI Taxonomy" id="1618442"/>
    <lineage>
        <taxon>Bacteria</taxon>
        <taxon>Candidatus Gottesmaniibacteriota</taxon>
    </lineage>
</organism>
<protein>
    <submittedName>
        <fullName evidence="1">Uncharacterized protein</fullName>
    </submittedName>
</protein>
<comment type="caution">
    <text evidence="1">The sequence shown here is derived from an EMBL/GenBank/DDBJ whole genome shotgun (WGS) entry which is preliminary data.</text>
</comment>
<reference evidence="1 2" key="1">
    <citation type="journal article" date="2015" name="Nature">
        <title>rRNA introns, odd ribosomes, and small enigmatic genomes across a large radiation of phyla.</title>
        <authorList>
            <person name="Brown C.T."/>
            <person name="Hug L.A."/>
            <person name="Thomas B.C."/>
            <person name="Sharon I."/>
            <person name="Castelle C.J."/>
            <person name="Singh A."/>
            <person name="Wilkins M.J."/>
            <person name="Williams K.H."/>
            <person name="Banfield J.F."/>
        </authorList>
    </citation>
    <scope>NUCLEOTIDE SEQUENCE [LARGE SCALE GENOMIC DNA]</scope>
</reference>
<accession>A0A0G1CEG5</accession>
<evidence type="ECO:0000313" key="1">
    <source>
        <dbReference type="EMBL" id="KKS48038.1"/>
    </source>
</evidence>